<organism evidence="2 3">
    <name type="scientific">Adiantum capillus-veneris</name>
    <name type="common">Maidenhair fern</name>
    <dbReference type="NCBI Taxonomy" id="13818"/>
    <lineage>
        <taxon>Eukaryota</taxon>
        <taxon>Viridiplantae</taxon>
        <taxon>Streptophyta</taxon>
        <taxon>Embryophyta</taxon>
        <taxon>Tracheophyta</taxon>
        <taxon>Polypodiopsida</taxon>
        <taxon>Polypodiidae</taxon>
        <taxon>Polypodiales</taxon>
        <taxon>Pteridineae</taxon>
        <taxon>Pteridaceae</taxon>
        <taxon>Vittarioideae</taxon>
        <taxon>Adiantum</taxon>
    </lineage>
</organism>
<dbReference type="AlphaFoldDB" id="A0A9D4ZA75"/>
<reference evidence="2" key="1">
    <citation type="submission" date="2021-01" db="EMBL/GenBank/DDBJ databases">
        <title>Adiantum capillus-veneris genome.</title>
        <authorList>
            <person name="Fang Y."/>
            <person name="Liao Q."/>
        </authorList>
    </citation>
    <scope>NUCLEOTIDE SEQUENCE</scope>
    <source>
        <strain evidence="2">H3</strain>
        <tissue evidence="2">Leaf</tissue>
    </source>
</reference>
<keyword evidence="1" id="KW-0175">Coiled coil</keyword>
<dbReference type="Proteomes" id="UP000886520">
    <property type="component" value="Chromosome 18"/>
</dbReference>
<sequence>MVKGQKIQLLQLRQNGQYAKMDVWEQGDERNLKKKYDDLKQEYNQLNLQVQLSSNQLQVQMDTIMEEQIQDEVQKNQVQDVVQDAVAVTEPEEAGKRQSTSNQILLLKMIYHPQIMSKVQMNVFKFQKL</sequence>
<gene>
    <name evidence="2" type="ORF">GOP47_0019096</name>
</gene>
<name>A0A9D4ZA75_ADICA</name>
<feature type="coiled-coil region" evidence="1">
    <location>
        <begin position="29"/>
        <end position="56"/>
    </location>
</feature>
<proteinExistence type="predicted"/>
<keyword evidence="3" id="KW-1185">Reference proteome</keyword>
<evidence type="ECO:0000256" key="1">
    <source>
        <dbReference type="SAM" id="Coils"/>
    </source>
</evidence>
<accession>A0A9D4ZA75</accession>
<protein>
    <submittedName>
        <fullName evidence="2">Uncharacterized protein</fullName>
    </submittedName>
</protein>
<dbReference type="EMBL" id="JABFUD020000018">
    <property type="protein sequence ID" value="KAI5066472.1"/>
    <property type="molecule type" value="Genomic_DNA"/>
</dbReference>
<comment type="caution">
    <text evidence="2">The sequence shown here is derived from an EMBL/GenBank/DDBJ whole genome shotgun (WGS) entry which is preliminary data.</text>
</comment>
<evidence type="ECO:0000313" key="3">
    <source>
        <dbReference type="Proteomes" id="UP000886520"/>
    </source>
</evidence>
<evidence type="ECO:0000313" key="2">
    <source>
        <dbReference type="EMBL" id="KAI5066472.1"/>
    </source>
</evidence>